<evidence type="ECO:0000256" key="2">
    <source>
        <dbReference type="SAM" id="Phobius"/>
    </source>
</evidence>
<feature type="transmembrane region" description="Helical" evidence="2">
    <location>
        <begin position="157"/>
        <end position="176"/>
    </location>
</feature>
<dbReference type="RefSeq" id="WP_277863079.1">
    <property type="nucleotide sequence ID" value="NZ_JARRAG010000002.1"/>
</dbReference>
<organism evidence="3 4">
    <name type="scientific">Paludisphaera mucosa</name>
    <dbReference type="NCBI Taxonomy" id="3030827"/>
    <lineage>
        <taxon>Bacteria</taxon>
        <taxon>Pseudomonadati</taxon>
        <taxon>Planctomycetota</taxon>
        <taxon>Planctomycetia</taxon>
        <taxon>Isosphaerales</taxon>
        <taxon>Isosphaeraceae</taxon>
        <taxon>Paludisphaera</taxon>
    </lineage>
</organism>
<keyword evidence="4" id="KW-1185">Reference proteome</keyword>
<accession>A0ABT6FGS9</accession>
<feature type="compositionally biased region" description="Basic and acidic residues" evidence="1">
    <location>
        <begin position="26"/>
        <end position="48"/>
    </location>
</feature>
<evidence type="ECO:0000313" key="4">
    <source>
        <dbReference type="Proteomes" id="UP001216907"/>
    </source>
</evidence>
<gene>
    <name evidence="3" type="ORF">PZE19_23710</name>
</gene>
<dbReference type="InterPro" id="IPR025333">
    <property type="entry name" value="DUF4239"/>
</dbReference>
<feature type="transmembrane region" description="Helical" evidence="2">
    <location>
        <begin position="124"/>
        <end position="145"/>
    </location>
</feature>
<keyword evidence="2" id="KW-0812">Transmembrane</keyword>
<evidence type="ECO:0000313" key="3">
    <source>
        <dbReference type="EMBL" id="MDG3006788.1"/>
    </source>
</evidence>
<feature type="region of interest" description="Disordered" evidence="1">
    <location>
        <begin position="1"/>
        <end position="48"/>
    </location>
</feature>
<name>A0ABT6FGS9_9BACT</name>
<dbReference type="Pfam" id="PF14023">
    <property type="entry name" value="Bestrophin-like"/>
    <property type="match status" value="1"/>
</dbReference>
<reference evidence="3 4" key="1">
    <citation type="submission" date="2023-03" db="EMBL/GenBank/DDBJ databases">
        <title>Paludisphaera mucosa sp. nov. a novel planctomycete from northern fen.</title>
        <authorList>
            <person name="Ivanova A."/>
        </authorList>
    </citation>
    <scope>NUCLEOTIDE SEQUENCE [LARGE SCALE GENOMIC DNA]</scope>
    <source>
        <strain evidence="3 4">Pla2</strain>
    </source>
</reference>
<sequence length="179" mass="20495">MLLRLLRPAPGPDRSRGPSELLGLRPGRDRGGRGHERPHRDVSNYSEPDRTELQGVLREYARFVIEEAWPLQRESLTTEKGGERPAAVLTRLAAHEPKTKRQERLHAESLRAFNELSKPRRMRVFRVSTGIPAIMWYVVMIGAFMNIMIVRLFDMKLIAHLFLGGLLSFCIMSFTARSC</sequence>
<keyword evidence="2" id="KW-1133">Transmembrane helix</keyword>
<evidence type="ECO:0000256" key="1">
    <source>
        <dbReference type="SAM" id="MobiDB-lite"/>
    </source>
</evidence>
<dbReference type="EMBL" id="JARRAG010000002">
    <property type="protein sequence ID" value="MDG3006788.1"/>
    <property type="molecule type" value="Genomic_DNA"/>
</dbReference>
<keyword evidence="2" id="KW-0472">Membrane</keyword>
<dbReference type="Proteomes" id="UP001216907">
    <property type="component" value="Unassembled WGS sequence"/>
</dbReference>
<proteinExistence type="predicted"/>
<protein>
    <submittedName>
        <fullName evidence="3">DUF4239 domain-containing protein</fullName>
    </submittedName>
</protein>
<comment type="caution">
    <text evidence="3">The sequence shown here is derived from an EMBL/GenBank/DDBJ whole genome shotgun (WGS) entry which is preliminary data.</text>
</comment>